<evidence type="ECO:0000313" key="2">
    <source>
        <dbReference type="Proteomes" id="UP000199488"/>
    </source>
</evidence>
<reference evidence="1 2" key="1">
    <citation type="submission" date="2016-10" db="EMBL/GenBank/DDBJ databases">
        <authorList>
            <person name="de Groot N.N."/>
        </authorList>
    </citation>
    <scope>NUCLEOTIDE SEQUENCE [LARGE SCALE GENOMIC DNA]</scope>
    <source>
        <strain evidence="1 2">DSM 23126</strain>
    </source>
</reference>
<dbReference type="AlphaFoldDB" id="A0A1H2SBX9"/>
<keyword evidence="2" id="KW-1185">Reference proteome</keyword>
<protein>
    <submittedName>
        <fullName evidence="1">Uncharacterized protein</fullName>
    </submittedName>
</protein>
<dbReference type="STRING" id="1122204.SAMN05421781_1107"/>
<dbReference type="EMBL" id="FNNC01000001">
    <property type="protein sequence ID" value="SDW29090.1"/>
    <property type="molecule type" value="Genomic_DNA"/>
</dbReference>
<dbReference type="Proteomes" id="UP000199488">
    <property type="component" value="Unassembled WGS sequence"/>
</dbReference>
<evidence type="ECO:0000313" key="1">
    <source>
        <dbReference type="EMBL" id="SDW29090.1"/>
    </source>
</evidence>
<gene>
    <name evidence="1" type="ORF">SAMN05421781_1107</name>
</gene>
<proteinExistence type="predicted"/>
<accession>A0A1H2SBX9</accession>
<name>A0A1H2SBX9_9BACI</name>
<organism evidence="1 2">
    <name type="scientific">Marinococcus luteus</name>
    <dbReference type="NCBI Taxonomy" id="1122204"/>
    <lineage>
        <taxon>Bacteria</taxon>
        <taxon>Bacillati</taxon>
        <taxon>Bacillota</taxon>
        <taxon>Bacilli</taxon>
        <taxon>Bacillales</taxon>
        <taxon>Bacillaceae</taxon>
        <taxon>Marinococcus</taxon>
    </lineage>
</organism>
<sequence>MKLYKSACSLTGAGALFWKGEKNEYRKSMVETRAFLYTGNRHIYWEIQ</sequence>